<dbReference type="InterPro" id="IPR000653">
    <property type="entry name" value="DegT/StrS_aminotransferase"/>
</dbReference>
<dbReference type="Pfam" id="PF01041">
    <property type="entry name" value="DegT_DnrJ_EryC1"/>
    <property type="match status" value="1"/>
</dbReference>
<keyword evidence="1 3" id="KW-0663">Pyridoxal phosphate</keyword>
<reference evidence="4" key="1">
    <citation type="submission" date="2023-07" db="EMBL/GenBank/DDBJ databases">
        <title>Two novel species in the genus Flavivirga.</title>
        <authorList>
            <person name="Kwon K."/>
        </authorList>
    </citation>
    <scope>NUCLEOTIDE SEQUENCE</scope>
    <source>
        <strain evidence="4">KACC 14158</strain>
    </source>
</reference>
<dbReference type="EC" id="2.6.1.-" evidence="4"/>
<accession>A0ABT8WK72</accession>
<dbReference type="Proteomes" id="UP001176806">
    <property type="component" value="Unassembled WGS sequence"/>
</dbReference>
<dbReference type="Gene3D" id="3.40.640.10">
    <property type="entry name" value="Type I PLP-dependent aspartate aminotransferase-like (Major domain)"/>
    <property type="match status" value="1"/>
</dbReference>
<evidence type="ECO:0000256" key="2">
    <source>
        <dbReference type="ARBA" id="ARBA00037999"/>
    </source>
</evidence>
<organism evidence="4 5">
    <name type="scientific">Flavivirga jejuensis</name>
    <dbReference type="NCBI Taxonomy" id="870487"/>
    <lineage>
        <taxon>Bacteria</taxon>
        <taxon>Pseudomonadati</taxon>
        <taxon>Bacteroidota</taxon>
        <taxon>Flavobacteriia</taxon>
        <taxon>Flavobacteriales</taxon>
        <taxon>Flavobacteriaceae</taxon>
        <taxon>Flavivirga</taxon>
    </lineage>
</organism>
<keyword evidence="5" id="KW-1185">Reference proteome</keyword>
<dbReference type="InterPro" id="IPR015424">
    <property type="entry name" value="PyrdxlP-dep_Trfase"/>
</dbReference>
<keyword evidence="4" id="KW-0808">Transferase</keyword>
<dbReference type="GO" id="GO:0008483">
    <property type="term" value="F:transaminase activity"/>
    <property type="evidence" value="ECO:0007669"/>
    <property type="project" value="UniProtKB-KW"/>
</dbReference>
<dbReference type="RefSeq" id="WP_303300653.1">
    <property type="nucleotide sequence ID" value="NZ_BAABDA010000042.1"/>
</dbReference>
<evidence type="ECO:0000313" key="4">
    <source>
        <dbReference type="EMBL" id="MDO5973562.1"/>
    </source>
</evidence>
<comment type="caution">
    <text evidence="4">The sequence shown here is derived from an EMBL/GenBank/DDBJ whole genome shotgun (WGS) entry which is preliminary data.</text>
</comment>
<dbReference type="PANTHER" id="PTHR30244">
    <property type="entry name" value="TRANSAMINASE"/>
    <property type="match status" value="1"/>
</dbReference>
<evidence type="ECO:0000256" key="1">
    <source>
        <dbReference type="ARBA" id="ARBA00022898"/>
    </source>
</evidence>
<keyword evidence="4" id="KW-0032">Aminotransferase</keyword>
<name>A0ABT8WK72_9FLAO</name>
<proteinExistence type="inferred from homology"/>
<dbReference type="InterPro" id="IPR015421">
    <property type="entry name" value="PyrdxlP-dep_Trfase_major"/>
</dbReference>
<gene>
    <name evidence="4" type="ORF">Q4Q40_05130</name>
</gene>
<dbReference type="EMBL" id="JAUOEL010000001">
    <property type="protein sequence ID" value="MDO5973562.1"/>
    <property type="molecule type" value="Genomic_DNA"/>
</dbReference>
<dbReference type="PIRSF" id="PIRSF000390">
    <property type="entry name" value="PLP_StrS"/>
    <property type="match status" value="1"/>
</dbReference>
<dbReference type="InterPro" id="IPR015422">
    <property type="entry name" value="PyrdxlP-dep_Trfase_small"/>
</dbReference>
<protein>
    <submittedName>
        <fullName evidence="4">DegT/DnrJ/EryC1/StrS family aminotransferase</fullName>
        <ecNumber evidence="4">2.6.1.-</ecNumber>
    </submittedName>
</protein>
<evidence type="ECO:0000313" key="5">
    <source>
        <dbReference type="Proteomes" id="UP001176806"/>
    </source>
</evidence>
<sequence>MIKFLDLQKVNARFQNKFQEKFKSFLDTGHYILGDQVSSFENNFAKYCGAKYCVGVSNGLDALILIFKAYLKLGVLQHNDEVIVPANTFIASIIAIEEVGLKPVLVEPDLKTYNISIIEIEKHITKKTKVILAVHLYGMLADMECINTIAKQKNLLVIEDAAQAHGAINIDGGKAGNLSDVAAFSFYPSKNLGALGDAGAVVSNDALLINMIKKLRNYGGTFKYTYNTIGTNNRLDEIQATFLNIKLELLDDDNEKRRNIAKSYLLGITNKKIKLPYYNLSENHVFYAFVVLVENRQEFIDYLSEKHIETLIHYPIPPHKQEAFAHLKITSLPITETIHNKIVSLPISPVMLKEDVEEVIRSINQY</sequence>
<comment type="similarity">
    <text evidence="2 3">Belongs to the DegT/DnrJ/EryC1 family.</text>
</comment>
<dbReference type="CDD" id="cd00616">
    <property type="entry name" value="AHBA_syn"/>
    <property type="match status" value="1"/>
</dbReference>
<evidence type="ECO:0000256" key="3">
    <source>
        <dbReference type="RuleBase" id="RU004508"/>
    </source>
</evidence>
<dbReference type="SUPFAM" id="SSF53383">
    <property type="entry name" value="PLP-dependent transferases"/>
    <property type="match status" value="1"/>
</dbReference>
<dbReference type="Gene3D" id="3.90.1150.10">
    <property type="entry name" value="Aspartate Aminotransferase, domain 1"/>
    <property type="match status" value="1"/>
</dbReference>
<dbReference type="PANTHER" id="PTHR30244:SF36">
    <property type="entry name" value="3-OXO-GLUCOSE-6-PHOSPHATE:GLUTAMATE AMINOTRANSFERASE"/>
    <property type="match status" value="1"/>
</dbReference>